<name>A0A0H2ZX13_MYCA1</name>
<dbReference type="HOGENOM" id="CLU_1625226_0_0_11"/>
<dbReference type="EMBL" id="CP000479">
    <property type="protein sequence ID" value="ABK66914.1"/>
    <property type="molecule type" value="Genomic_DNA"/>
</dbReference>
<protein>
    <submittedName>
        <fullName evidence="1">Uncharacterized protein</fullName>
    </submittedName>
</protein>
<evidence type="ECO:0000313" key="1">
    <source>
        <dbReference type="EMBL" id="ABK66914.1"/>
    </source>
</evidence>
<dbReference type="Proteomes" id="UP000001574">
    <property type="component" value="Chromosome"/>
</dbReference>
<gene>
    <name evidence="1" type="ordered locus">MAV_1973</name>
</gene>
<reference evidence="1 2" key="1">
    <citation type="submission" date="2006-10" db="EMBL/GenBank/DDBJ databases">
        <authorList>
            <person name="Fleischmann R.D."/>
            <person name="Dodson R.J."/>
            <person name="Haft D.H."/>
            <person name="Merkel J.S."/>
            <person name="Nelson W.C."/>
            <person name="Fraser C.M."/>
        </authorList>
    </citation>
    <scope>NUCLEOTIDE SEQUENCE [LARGE SCALE GENOMIC DNA]</scope>
    <source>
        <strain evidence="1 2">104</strain>
    </source>
</reference>
<dbReference type="KEGG" id="mav:MAV_1973"/>
<proteinExistence type="predicted"/>
<evidence type="ECO:0000313" key="2">
    <source>
        <dbReference type="Proteomes" id="UP000001574"/>
    </source>
</evidence>
<accession>A0A0H2ZX13</accession>
<dbReference type="AlphaFoldDB" id="A0A0H2ZX13"/>
<organism evidence="1 2">
    <name type="scientific">Mycobacterium avium (strain 104)</name>
    <dbReference type="NCBI Taxonomy" id="243243"/>
    <lineage>
        <taxon>Bacteria</taxon>
        <taxon>Bacillati</taxon>
        <taxon>Actinomycetota</taxon>
        <taxon>Actinomycetes</taxon>
        <taxon>Mycobacteriales</taxon>
        <taxon>Mycobacteriaceae</taxon>
        <taxon>Mycobacterium</taxon>
        <taxon>Mycobacterium avium complex (MAC)</taxon>
    </lineage>
</organism>
<sequence length="163" mass="17825">MHVPVPDKLWLAPEAAERKGGQFLLNASNQIASAAADPLPFKPIQDLIDAQRLALRTYAIRSNDFKANLDGRALPKTIQREYRLARLPRFIWVVEAIDRQLRQAGEPCVVGEAVLDATSSDHAPEEIALHVHGVMWLQQTGGGVRFPITGDAKPYISGGVGDP</sequence>